<dbReference type="EMBL" id="VNIK02000010">
    <property type="protein sequence ID" value="KAB5486056.1"/>
    <property type="molecule type" value="Genomic_DNA"/>
</dbReference>
<dbReference type="PROSITE" id="PS51462">
    <property type="entry name" value="NUDIX"/>
    <property type="match status" value="1"/>
</dbReference>
<dbReference type="PANTHER" id="PTHR43736:SF4">
    <property type="entry name" value="SLR1690 PROTEIN"/>
    <property type="match status" value="1"/>
</dbReference>
<feature type="domain" description="Nudix hydrolase" evidence="1">
    <location>
        <begin position="39"/>
        <end position="180"/>
    </location>
</feature>
<dbReference type="InterPro" id="IPR054105">
    <property type="entry name" value="WHD_NrtR"/>
</dbReference>
<sequence>MLFLCTFDTFAKLCVLFHEKKQMTNKNNHTPKIPQNYQVNTDSFACPITTDIAVFGYVDHRLKLLLTKRSVGDFTDHWLLPGGVMEADETLQDCANKILFALTGVKDIHFEQVKVYSALDRHPIKRVITVSFYAMVKPGDHPFSLKGNVEQIAWFDIDDIPKNLGFDHAQIIHDAHLFLKNNLKDRLIVGELLPKTFTLTELQKLYEDILGLELDKRNFRKRIFQMDILKSTGKVKAGVKGGPMLYELE</sequence>
<reference evidence="2" key="1">
    <citation type="submission" date="2019-10" db="EMBL/GenBank/DDBJ databases">
        <title>Muricauda hadale sp. nov., a piezophilic bacterium isolated from hadopelagic water of the Mariana Trench.</title>
        <authorList>
            <person name="Wei Y."/>
        </authorList>
    </citation>
    <scope>NUCLEOTIDE SEQUENCE [LARGE SCALE GENOMIC DNA]</scope>
    <source>
        <strain evidence="2">MT-229</strain>
    </source>
</reference>
<dbReference type="InterPro" id="IPR015797">
    <property type="entry name" value="NUDIX_hydrolase-like_dom_sf"/>
</dbReference>
<proteinExistence type="predicted"/>
<evidence type="ECO:0000259" key="1">
    <source>
        <dbReference type="PROSITE" id="PS51462"/>
    </source>
</evidence>
<dbReference type="InterPro" id="IPR036390">
    <property type="entry name" value="WH_DNA-bd_sf"/>
</dbReference>
<dbReference type="Gene3D" id="1.10.10.10">
    <property type="entry name" value="Winged helix-like DNA-binding domain superfamily/Winged helix DNA-binding domain"/>
    <property type="match status" value="1"/>
</dbReference>
<gene>
    <name evidence="2" type="ORF">FOT42_013750</name>
</gene>
<protein>
    <submittedName>
        <fullName evidence="2">NUDIX hydrolase</fullName>
    </submittedName>
</protein>
<dbReference type="SUPFAM" id="SSF46785">
    <property type="entry name" value="Winged helix' DNA-binding domain"/>
    <property type="match status" value="1"/>
</dbReference>
<dbReference type="InterPro" id="IPR036388">
    <property type="entry name" value="WH-like_DNA-bd_sf"/>
</dbReference>
<comment type="caution">
    <text evidence="2">The sequence shown here is derived from an EMBL/GenBank/DDBJ whole genome shotgun (WGS) entry which is preliminary data.</text>
</comment>
<dbReference type="GO" id="GO:0016787">
    <property type="term" value="F:hydrolase activity"/>
    <property type="evidence" value="ECO:0007669"/>
    <property type="project" value="UniProtKB-KW"/>
</dbReference>
<organism evidence="2 3">
    <name type="scientific">Flagellimonas hadalis</name>
    <dbReference type="NCBI Taxonomy" id="2597517"/>
    <lineage>
        <taxon>Bacteria</taxon>
        <taxon>Pseudomonadati</taxon>
        <taxon>Bacteroidota</taxon>
        <taxon>Flavobacteriia</taxon>
        <taxon>Flavobacteriales</taxon>
        <taxon>Flavobacteriaceae</taxon>
        <taxon>Flagellimonas</taxon>
    </lineage>
</organism>
<evidence type="ECO:0000313" key="3">
    <source>
        <dbReference type="Proteomes" id="UP000319204"/>
    </source>
</evidence>
<dbReference type="Pfam" id="PF00293">
    <property type="entry name" value="NUDIX"/>
    <property type="match status" value="1"/>
</dbReference>
<dbReference type="Proteomes" id="UP000319204">
    <property type="component" value="Unassembled WGS sequence"/>
</dbReference>
<dbReference type="Pfam" id="PF21906">
    <property type="entry name" value="WHD_NrtR"/>
    <property type="match status" value="1"/>
</dbReference>
<accession>A0A5N5IS02</accession>
<keyword evidence="2" id="KW-0378">Hydrolase</keyword>
<dbReference type="PANTHER" id="PTHR43736">
    <property type="entry name" value="ADP-RIBOSE PYROPHOSPHATASE"/>
    <property type="match status" value="1"/>
</dbReference>
<dbReference type="CDD" id="cd18873">
    <property type="entry name" value="NUDIX_NadM_like"/>
    <property type="match status" value="1"/>
</dbReference>
<keyword evidence="3" id="KW-1185">Reference proteome</keyword>
<dbReference type="OrthoDB" id="9786141at2"/>
<dbReference type="InterPro" id="IPR000086">
    <property type="entry name" value="NUDIX_hydrolase_dom"/>
</dbReference>
<evidence type="ECO:0000313" key="2">
    <source>
        <dbReference type="EMBL" id="KAB5486056.1"/>
    </source>
</evidence>
<dbReference type="SUPFAM" id="SSF55811">
    <property type="entry name" value="Nudix"/>
    <property type="match status" value="1"/>
</dbReference>
<dbReference type="Gene3D" id="3.90.79.10">
    <property type="entry name" value="Nucleoside Triphosphate Pyrophosphohydrolase"/>
    <property type="match status" value="1"/>
</dbReference>
<dbReference type="AlphaFoldDB" id="A0A5N5IS02"/>
<name>A0A5N5IS02_9FLAO</name>